<dbReference type="InterPro" id="IPR010753">
    <property type="entry name" value="DUF1330"/>
</dbReference>
<dbReference type="Pfam" id="PF07045">
    <property type="entry name" value="DUF1330"/>
    <property type="match status" value="1"/>
</dbReference>
<dbReference type="PANTHER" id="PTHR41521:SF4">
    <property type="entry name" value="BLR0684 PROTEIN"/>
    <property type="match status" value="1"/>
</dbReference>
<dbReference type="AlphaFoldDB" id="A0A916U3R1"/>
<name>A0A916U3R1_9HYPH</name>
<reference evidence="2" key="1">
    <citation type="journal article" date="2014" name="Int. J. Syst. Evol. Microbiol.">
        <title>Complete genome sequence of Corynebacterium casei LMG S-19264T (=DSM 44701T), isolated from a smear-ripened cheese.</title>
        <authorList>
            <consortium name="US DOE Joint Genome Institute (JGI-PGF)"/>
            <person name="Walter F."/>
            <person name="Albersmeier A."/>
            <person name="Kalinowski J."/>
            <person name="Ruckert C."/>
        </authorList>
    </citation>
    <scope>NUCLEOTIDE SEQUENCE</scope>
    <source>
        <strain evidence="2">CGMCC 1.12919</strain>
    </source>
</reference>
<evidence type="ECO:0000313" key="2">
    <source>
        <dbReference type="EMBL" id="GGC58960.1"/>
    </source>
</evidence>
<dbReference type="InterPro" id="IPR011008">
    <property type="entry name" value="Dimeric_a/b-barrel"/>
</dbReference>
<comment type="caution">
    <text evidence="2">The sequence shown here is derived from an EMBL/GenBank/DDBJ whole genome shotgun (WGS) entry which is preliminary data.</text>
</comment>
<dbReference type="PANTHER" id="PTHR41521">
    <property type="match status" value="1"/>
</dbReference>
<protein>
    <recommendedName>
        <fullName evidence="1">DUF1330 domain-containing protein</fullName>
    </recommendedName>
</protein>
<keyword evidence="3" id="KW-1185">Reference proteome</keyword>
<feature type="domain" description="DUF1330" evidence="1">
    <location>
        <begin position="2"/>
        <end position="95"/>
    </location>
</feature>
<organism evidence="2 3">
    <name type="scientific">Chelatococcus reniformis</name>
    <dbReference type="NCBI Taxonomy" id="1494448"/>
    <lineage>
        <taxon>Bacteria</taxon>
        <taxon>Pseudomonadati</taxon>
        <taxon>Pseudomonadota</taxon>
        <taxon>Alphaproteobacteria</taxon>
        <taxon>Hyphomicrobiales</taxon>
        <taxon>Chelatococcaceae</taxon>
        <taxon>Chelatococcus</taxon>
    </lineage>
</organism>
<proteinExistence type="predicted"/>
<sequence length="100" mass="11113">MSAYAIFIRDRMIDPDEMTTYSELARKARGDNPPKLLALYGAHETLEGLAADGVVLLEFPDMAAAKAWYNSPAYQEALKHRKRGADYRVVLVEGFTPPPA</sequence>
<accession>A0A916U3R1</accession>
<evidence type="ECO:0000259" key="1">
    <source>
        <dbReference type="Pfam" id="PF07045"/>
    </source>
</evidence>
<reference evidence="2" key="2">
    <citation type="submission" date="2020-09" db="EMBL/GenBank/DDBJ databases">
        <authorList>
            <person name="Sun Q."/>
            <person name="Zhou Y."/>
        </authorList>
    </citation>
    <scope>NUCLEOTIDE SEQUENCE</scope>
    <source>
        <strain evidence="2">CGMCC 1.12919</strain>
    </source>
</reference>
<dbReference type="EMBL" id="BMGG01000003">
    <property type="protein sequence ID" value="GGC58960.1"/>
    <property type="molecule type" value="Genomic_DNA"/>
</dbReference>
<dbReference type="Gene3D" id="3.30.70.100">
    <property type="match status" value="1"/>
</dbReference>
<dbReference type="SUPFAM" id="SSF54909">
    <property type="entry name" value="Dimeric alpha+beta barrel"/>
    <property type="match status" value="1"/>
</dbReference>
<dbReference type="Proteomes" id="UP000637002">
    <property type="component" value="Unassembled WGS sequence"/>
</dbReference>
<gene>
    <name evidence="2" type="ORF">GCM10010994_17220</name>
</gene>
<dbReference type="RefSeq" id="WP_188608761.1">
    <property type="nucleotide sequence ID" value="NZ_BMGG01000003.1"/>
</dbReference>
<evidence type="ECO:0000313" key="3">
    <source>
        <dbReference type="Proteomes" id="UP000637002"/>
    </source>
</evidence>